<accession>A0A315Z7V1</accession>
<dbReference type="EMBL" id="QGDO01000005">
    <property type="protein sequence ID" value="PWJ40234.1"/>
    <property type="molecule type" value="Genomic_DNA"/>
</dbReference>
<dbReference type="AlphaFoldDB" id="A0A315Z7V1"/>
<reference evidence="2 3" key="1">
    <citation type="submission" date="2018-03" db="EMBL/GenBank/DDBJ databases">
        <title>Genomic Encyclopedia of Archaeal and Bacterial Type Strains, Phase II (KMG-II): from individual species to whole genera.</title>
        <authorList>
            <person name="Goeker M."/>
        </authorList>
    </citation>
    <scope>NUCLEOTIDE SEQUENCE [LARGE SCALE GENOMIC DNA]</scope>
    <source>
        <strain evidence="2 3">DSM 28229</strain>
    </source>
</reference>
<keyword evidence="3" id="KW-1185">Reference proteome</keyword>
<name>A0A315Z7V1_SEDFL</name>
<keyword evidence="1" id="KW-0812">Transmembrane</keyword>
<gene>
    <name evidence="2" type="ORF">BC781_105302</name>
</gene>
<evidence type="ECO:0000313" key="2">
    <source>
        <dbReference type="EMBL" id="PWJ40234.1"/>
    </source>
</evidence>
<comment type="caution">
    <text evidence="2">The sequence shown here is derived from an EMBL/GenBank/DDBJ whole genome shotgun (WGS) entry which is preliminary data.</text>
</comment>
<dbReference type="Proteomes" id="UP000245535">
    <property type="component" value="Unassembled WGS sequence"/>
</dbReference>
<keyword evidence="1" id="KW-1133">Transmembrane helix</keyword>
<protein>
    <submittedName>
        <fullName evidence="2">Uncharacterized protein</fullName>
    </submittedName>
</protein>
<sequence length="208" mass="23202">MRLAGGIFFIVLSIVLYFYSVPKLNKEFEIYEKAVTTTPFSEGDTVFINGKVSNTNPKLVKNLCIGSKEVFKSFGKYNGFSPIEFYVPEFLTVNFNSDSVKVNFKEIPFRGSKVTHIPLEEKTEENTAIRLKGLKANAPILLIGTVNEDQTVDVMYSFSGSLEEYQSYIHENGKGLVMQICGSVGLIGALLVILGIFGRKKKRKAFLS</sequence>
<proteinExistence type="predicted"/>
<feature type="transmembrane region" description="Helical" evidence="1">
    <location>
        <begin position="176"/>
        <end position="197"/>
    </location>
</feature>
<keyword evidence="1" id="KW-0472">Membrane</keyword>
<evidence type="ECO:0000313" key="3">
    <source>
        <dbReference type="Proteomes" id="UP000245535"/>
    </source>
</evidence>
<dbReference type="RefSeq" id="WP_109620796.1">
    <property type="nucleotide sequence ID" value="NZ_QGDO01000005.1"/>
</dbReference>
<organism evidence="2 3">
    <name type="scientific">Sediminitomix flava</name>
    <dbReference type="NCBI Taxonomy" id="379075"/>
    <lineage>
        <taxon>Bacteria</taxon>
        <taxon>Pseudomonadati</taxon>
        <taxon>Bacteroidota</taxon>
        <taxon>Cytophagia</taxon>
        <taxon>Cytophagales</taxon>
        <taxon>Flammeovirgaceae</taxon>
        <taxon>Sediminitomix</taxon>
    </lineage>
</organism>
<evidence type="ECO:0000256" key="1">
    <source>
        <dbReference type="SAM" id="Phobius"/>
    </source>
</evidence>